<sequence>MWIIGSPLDNALAVLALGVVCLLLARVAYGPAE</sequence>
<keyword evidence="1" id="KW-1133">Transmembrane helix</keyword>
<evidence type="ECO:0000313" key="3">
    <source>
        <dbReference type="Proteomes" id="UP000198784"/>
    </source>
</evidence>
<proteinExistence type="predicted"/>
<keyword evidence="3" id="KW-1185">Reference proteome</keyword>
<name>A0A1I5N060_9PSED</name>
<keyword evidence="1" id="KW-0812">Transmembrane</keyword>
<dbReference type="AlphaFoldDB" id="A0A1I5N060"/>
<reference evidence="3" key="1">
    <citation type="submission" date="2016-10" db="EMBL/GenBank/DDBJ databases">
        <authorList>
            <person name="Varghese N."/>
            <person name="Submissions S."/>
        </authorList>
    </citation>
    <scope>NUCLEOTIDE SEQUENCE [LARGE SCALE GENOMIC DNA]</scope>
    <source>
        <strain evidence="3">DSM 17834</strain>
    </source>
</reference>
<gene>
    <name evidence="2" type="ORF">SAMN05216190_105197</name>
</gene>
<evidence type="ECO:0000256" key="1">
    <source>
        <dbReference type="SAM" id="Phobius"/>
    </source>
</evidence>
<dbReference type="EMBL" id="FOWX01000005">
    <property type="protein sequence ID" value="SFP15213.1"/>
    <property type="molecule type" value="Genomic_DNA"/>
</dbReference>
<feature type="transmembrane region" description="Helical" evidence="1">
    <location>
        <begin position="12"/>
        <end position="29"/>
    </location>
</feature>
<organism evidence="2 3">
    <name type="scientific">Pseudomonas borbori</name>
    <dbReference type="NCBI Taxonomy" id="289003"/>
    <lineage>
        <taxon>Bacteria</taxon>
        <taxon>Pseudomonadati</taxon>
        <taxon>Pseudomonadota</taxon>
        <taxon>Gammaproteobacteria</taxon>
        <taxon>Pseudomonadales</taxon>
        <taxon>Pseudomonadaceae</taxon>
        <taxon>Pseudomonas</taxon>
    </lineage>
</organism>
<keyword evidence="1" id="KW-0472">Membrane</keyword>
<accession>A0A1I5N060</accession>
<dbReference type="Proteomes" id="UP000198784">
    <property type="component" value="Unassembled WGS sequence"/>
</dbReference>
<protein>
    <submittedName>
        <fullName evidence="2">Uncharacterized protein</fullName>
    </submittedName>
</protein>
<evidence type="ECO:0000313" key="2">
    <source>
        <dbReference type="EMBL" id="SFP15213.1"/>
    </source>
</evidence>